<dbReference type="InterPro" id="IPR011049">
    <property type="entry name" value="Serralysin-like_metalloprot_C"/>
</dbReference>
<evidence type="ECO:0000256" key="8">
    <source>
        <dbReference type="SAM" id="MobiDB-lite"/>
    </source>
</evidence>
<dbReference type="InterPro" id="IPR008264">
    <property type="entry name" value="Beta_glucanase"/>
</dbReference>
<evidence type="ECO:0000256" key="2">
    <source>
        <dbReference type="ARBA" id="ARBA00014569"/>
    </source>
</evidence>
<dbReference type="CDD" id="cd00229">
    <property type="entry name" value="SGNH_hydrolase"/>
    <property type="match status" value="1"/>
</dbReference>
<dbReference type="InterPro" id="IPR001087">
    <property type="entry name" value="GDSL"/>
</dbReference>
<proteinExistence type="inferred from homology"/>
<evidence type="ECO:0000256" key="6">
    <source>
        <dbReference type="ARBA" id="ARBA00029771"/>
    </source>
</evidence>
<dbReference type="InterPro" id="IPR044791">
    <property type="entry name" value="Beta-glucanase/XTH"/>
</dbReference>
<dbReference type="SUPFAM" id="SSF49899">
    <property type="entry name" value="Concanavalin A-like lectins/glucanases"/>
    <property type="match status" value="1"/>
</dbReference>
<keyword evidence="3" id="KW-0378">Hydrolase</keyword>
<dbReference type="InterPro" id="IPR000757">
    <property type="entry name" value="Beta-glucanase-like"/>
</dbReference>
<feature type="region of interest" description="Disordered" evidence="8">
    <location>
        <begin position="806"/>
        <end position="825"/>
    </location>
</feature>
<dbReference type="Gene3D" id="3.40.50.1110">
    <property type="entry name" value="SGNH hydrolase"/>
    <property type="match status" value="1"/>
</dbReference>
<dbReference type="Gene3D" id="2.150.10.10">
    <property type="entry name" value="Serralysin-like metalloprotease, C-terminal"/>
    <property type="match status" value="2"/>
</dbReference>
<dbReference type="InterPro" id="IPR001343">
    <property type="entry name" value="Hemolysn_Ca-bd"/>
</dbReference>
<dbReference type="InterPro" id="IPR013320">
    <property type="entry name" value="ConA-like_dom_sf"/>
</dbReference>
<dbReference type="Pfam" id="PF00353">
    <property type="entry name" value="HemolysinCabind"/>
    <property type="match status" value="3"/>
</dbReference>
<name>A0ABW5U290_9RHOB</name>
<dbReference type="PRINTS" id="PR00737">
    <property type="entry name" value="GLHYDRLASE16"/>
</dbReference>
<feature type="non-terminal residue" evidence="10">
    <location>
        <position position="825"/>
    </location>
</feature>
<dbReference type="Pfam" id="PF00722">
    <property type="entry name" value="Glyco_hydro_16"/>
    <property type="match status" value="1"/>
</dbReference>
<evidence type="ECO:0000256" key="7">
    <source>
        <dbReference type="ARBA" id="ARBA00031665"/>
    </source>
</evidence>
<dbReference type="InterPro" id="IPR018511">
    <property type="entry name" value="Hemolysin-typ_Ca-bd_CS"/>
</dbReference>
<dbReference type="InterPro" id="IPR019960">
    <property type="entry name" value="T1SS_VCA0849"/>
</dbReference>
<dbReference type="SUPFAM" id="SSF52266">
    <property type="entry name" value="SGNH hydrolase"/>
    <property type="match status" value="1"/>
</dbReference>
<evidence type="ECO:0000256" key="5">
    <source>
        <dbReference type="ARBA" id="ARBA00029722"/>
    </source>
</evidence>
<dbReference type="SUPFAM" id="SSF51120">
    <property type="entry name" value="beta-Roll"/>
    <property type="match status" value="2"/>
</dbReference>
<dbReference type="Proteomes" id="UP001597474">
    <property type="component" value="Unassembled WGS sequence"/>
</dbReference>
<gene>
    <name evidence="10" type="ORF">ACFSUD_10485</name>
</gene>
<protein>
    <recommendedName>
        <fullName evidence="2">Beta-glucanase</fullName>
    </recommendedName>
    <alternativeName>
        <fullName evidence="7">1,3-1,4-beta-D-glucan 4-glucanohydrolase</fullName>
    </alternativeName>
    <alternativeName>
        <fullName evidence="6">Endo-beta-1,3-1,4 glucanase</fullName>
    </alternativeName>
    <alternativeName>
        <fullName evidence="5">Lichenase</fullName>
    </alternativeName>
</protein>
<dbReference type="PROSITE" id="PS51762">
    <property type="entry name" value="GH16_2"/>
    <property type="match status" value="1"/>
</dbReference>
<dbReference type="PANTHER" id="PTHR31062">
    <property type="entry name" value="XYLOGLUCAN ENDOTRANSGLUCOSYLASE/HYDROLASE PROTEIN 8-RELATED"/>
    <property type="match status" value="1"/>
</dbReference>
<dbReference type="PRINTS" id="PR00313">
    <property type="entry name" value="CABNDNGRPT"/>
</dbReference>
<organism evidence="10 11">
    <name type="scientific">Sulfitobacter aestuarii</name>
    <dbReference type="NCBI Taxonomy" id="2161676"/>
    <lineage>
        <taxon>Bacteria</taxon>
        <taxon>Pseudomonadati</taxon>
        <taxon>Pseudomonadota</taxon>
        <taxon>Alphaproteobacteria</taxon>
        <taxon>Rhodobacterales</taxon>
        <taxon>Roseobacteraceae</taxon>
        <taxon>Sulfitobacter</taxon>
    </lineage>
</organism>
<dbReference type="RefSeq" id="WP_386374140.1">
    <property type="nucleotide sequence ID" value="NZ_JBHUMP010000008.1"/>
</dbReference>
<evidence type="ECO:0000256" key="1">
    <source>
        <dbReference type="ARBA" id="ARBA00006865"/>
    </source>
</evidence>
<evidence type="ECO:0000259" key="9">
    <source>
        <dbReference type="PROSITE" id="PS51762"/>
    </source>
</evidence>
<feature type="domain" description="GH16" evidence="9">
    <location>
        <begin position="1"/>
        <end position="227"/>
    </location>
</feature>
<dbReference type="Pfam" id="PF00657">
    <property type="entry name" value="Lipase_GDSL"/>
    <property type="match status" value="1"/>
</dbReference>
<evidence type="ECO:0000313" key="11">
    <source>
        <dbReference type="Proteomes" id="UP001597474"/>
    </source>
</evidence>
<dbReference type="EMBL" id="JBHUMP010000008">
    <property type="protein sequence ID" value="MFD2739997.1"/>
    <property type="molecule type" value="Genomic_DNA"/>
</dbReference>
<dbReference type="NCBIfam" id="TIGR03661">
    <property type="entry name" value="T1SS_VCA0849"/>
    <property type="match status" value="1"/>
</dbReference>
<evidence type="ECO:0000256" key="3">
    <source>
        <dbReference type="ARBA" id="ARBA00022801"/>
    </source>
</evidence>
<reference evidence="11" key="1">
    <citation type="journal article" date="2019" name="Int. J. Syst. Evol. Microbiol.">
        <title>The Global Catalogue of Microorganisms (GCM) 10K type strain sequencing project: providing services to taxonomists for standard genome sequencing and annotation.</title>
        <authorList>
            <consortium name="The Broad Institute Genomics Platform"/>
            <consortium name="The Broad Institute Genome Sequencing Center for Infectious Disease"/>
            <person name="Wu L."/>
            <person name="Ma J."/>
        </authorList>
    </citation>
    <scope>NUCLEOTIDE SEQUENCE [LARGE SCALE GENOMIC DNA]</scope>
    <source>
        <strain evidence="11">TISTR 2562</strain>
    </source>
</reference>
<dbReference type="InterPro" id="IPR036514">
    <property type="entry name" value="SGNH_hydro_sf"/>
</dbReference>
<dbReference type="Gene3D" id="2.60.120.200">
    <property type="match status" value="1"/>
</dbReference>
<dbReference type="PROSITE" id="PS00330">
    <property type="entry name" value="HEMOLYSIN_CALCIUM"/>
    <property type="match status" value="3"/>
</dbReference>
<evidence type="ECO:0000313" key="10">
    <source>
        <dbReference type="EMBL" id="MFD2739997.1"/>
    </source>
</evidence>
<comment type="similarity">
    <text evidence="1">Belongs to the glycosyl hydrolase 16 family.</text>
</comment>
<sequence length="825" mass="87939">MFDITKFSDNFDNFSEDFWFISDFVVAAQWNQTGWNETYLTSDAGEVTLTFDGADIEGKPYSGAEFQSDHFYGYGSYEVEMMPSGESGVVSSFFLFTNTLFGADRHNEIDIEFLGGDTSVMNVNYFYGNEKLGDNGSVQIPLGFDAADALHVYRIDWQPDSIRWYADDALIYEIESGSGSVPIPDEAMKIYANIWTGGTGLEHWHGPIAPDASTQAVYSSVSYTPYTVTPSDAGGDAVSFAGHDQALIIDLAADTYAKAPRIMAIGDSLTEGWVHSGHPSDPPAERDGYRLDLWEHILANGGWTDYVGPLVTGPDTMPDRDHAGVGGKHLAAIVDDGNGPSDFSEALADEVPDIVLFMAGTNDFQNNGEDNFRNVDFPEIISGIAAAVSQFYAVTGSAEKYLVISTLPPKVKAGVPFEYASYLNEGYSIVDNQMVAGDANNGTYVKGLIATVTELQAQHPTLILFHNPVTTMEDISPDLIHFSNLGYQHYAEALFALLESEIGLTDGYLANIAETLAPAREAIGGEAGDRIGGDAQDNILRGRGGADFLEGRGGADTLEGGTGLDTFAYGLDALDGATDRITDYSAADGDVIDLGAIIDSFGWDASEIAANVTVSDVSGGAEVAITTPSGTFVLALVENVAASEIRLATTQFTENYTPLEELVGTSGNDSIYDGDRSLPIYGLAGDDNLNGAGGNDTLEGGPGLDRLTGGSGADVFRYKAADLDGRRDIIEDFSIAEGDKVDISQIGSFYGWSASELMDRLSFRDTSGGDLQLKINLPSGTVSFALIRDMDETSFLAAKSLILEGGAPPDTGDDDGNMQLSAPDT</sequence>
<accession>A0ABW5U290</accession>
<keyword evidence="4" id="KW-0326">Glycosidase</keyword>
<evidence type="ECO:0000256" key="4">
    <source>
        <dbReference type="ARBA" id="ARBA00023295"/>
    </source>
</evidence>
<keyword evidence="11" id="KW-1185">Reference proteome</keyword>
<comment type="caution">
    <text evidence="10">The sequence shown here is derived from an EMBL/GenBank/DDBJ whole genome shotgun (WGS) entry which is preliminary data.</text>
</comment>